<dbReference type="PATRIC" id="fig|1076.23.peg.3040"/>
<evidence type="ECO:0000313" key="1">
    <source>
        <dbReference type="EMBL" id="KIZ41679.1"/>
    </source>
</evidence>
<evidence type="ECO:0000313" key="2">
    <source>
        <dbReference type="Proteomes" id="UP000032515"/>
    </source>
</evidence>
<reference evidence="1 2" key="1">
    <citation type="submission" date="2014-11" db="EMBL/GenBank/DDBJ databases">
        <title>Genomics and ecophysiology of heterotrophic nitrogen fixing bacteria isolated from estuarine surface water.</title>
        <authorList>
            <person name="Bentzon-Tilia M."/>
            <person name="Severin I."/>
            <person name="Hansen L.H."/>
            <person name="Riemann L."/>
        </authorList>
    </citation>
    <scope>NUCLEOTIDE SEQUENCE [LARGE SCALE GENOMIC DNA]</scope>
    <source>
        <strain evidence="1 2">BAL398</strain>
    </source>
</reference>
<dbReference type="SUPFAM" id="SSF53474">
    <property type="entry name" value="alpha/beta-Hydrolases"/>
    <property type="match status" value="1"/>
</dbReference>
<dbReference type="Pfam" id="PF03583">
    <property type="entry name" value="LIP"/>
    <property type="match status" value="1"/>
</dbReference>
<name>A0A0D7ELH1_RHOPL</name>
<dbReference type="Proteomes" id="UP000032515">
    <property type="component" value="Unassembled WGS sequence"/>
</dbReference>
<dbReference type="EMBL" id="JXXE01000287">
    <property type="protein sequence ID" value="KIZ41679.1"/>
    <property type="molecule type" value="Genomic_DNA"/>
</dbReference>
<dbReference type="GO" id="GO:0016042">
    <property type="term" value="P:lipid catabolic process"/>
    <property type="evidence" value="ECO:0007669"/>
    <property type="project" value="InterPro"/>
</dbReference>
<dbReference type="Gene3D" id="3.40.50.1820">
    <property type="entry name" value="alpha/beta hydrolase"/>
    <property type="match status" value="2"/>
</dbReference>
<dbReference type="AlphaFoldDB" id="A0A0D7ELH1"/>
<dbReference type="PANTHER" id="PTHR34853">
    <property type="match status" value="1"/>
</dbReference>
<dbReference type="GO" id="GO:0004806">
    <property type="term" value="F:triacylglycerol lipase activity"/>
    <property type="evidence" value="ECO:0007669"/>
    <property type="project" value="InterPro"/>
</dbReference>
<proteinExistence type="predicted"/>
<accession>A0A0D7ELH1</accession>
<organism evidence="1 2">
    <name type="scientific">Rhodopseudomonas palustris</name>
    <dbReference type="NCBI Taxonomy" id="1076"/>
    <lineage>
        <taxon>Bacteria</taxon>
        <taxon>Pseudomonadati</taxon>
        <taxon>Pseudomonadota</taxon>
        <taxon>Alphaproteobacteria</taxon>
        <taxon>Hyphomicrobiales</taxon>
        <taxon>Nitrobacteraceae</taxon>
        <taxon>Rhodopseudomonas</taxon>
    </lineage>
</organism>
<dbReference type="PANTHER" id="PTHR34853:SF1">
    <property type="entry name" value="LIPASE 5"/>
    <property type="match status" value="1"/>
</dbReference>
<dbReference type="PIRSF" id="PIRSF029171">
    <property type="entry name" value="Esterase_LipA"/>
    <property type="match status" value="1"/>
</dbReference>
<dbReference type="InterPro" id="IPR005152">
    <property type="entry name" value="Lipase_secreted"/>
</dbReference>
<evidence type="ECO:0008006" key="3">
    <source>
        <dbReference type="Google" id="ProtNLM"/>
    </source>
</evidence>
<gene>
    <name evidence="1" type="ORF">OO17_14485</name>
</gene>
<sequence length="407" mass="43297">MLIGVATPCPVAAATARAPAGLAFYTPPSPLPEAKPGTVIWSRRAPRAIALPSARRQHLVLYHSRAIDGRDIAVSGTLYIPRGTPPKTGWPLITWTHGTTGLVAKCAPSRDTRRGPEHYALAPARAMLDVYVRRGYAVAFSDFEGLGGSTAVHPFLQGEAEAHGALDIMRAARQLDPRIGTRYVVMGHSQGGQANLFTAALGPTYAPEFKLLGNVAFAPASQIGERITEMSKANKPSVALVYAMAFLQGLAANHPQIDLATILTPQALAHLDEMKHECISETLGISGSRGSGYWPKAIPKDQFLPGADLGPVLKLAMANDPDRLKIAAPTLIMQGGRDVTVLPRTNDALARALCKSGTELMYEVFPSADHETVVQQGKRLSHAFVKARFAGKPAISNCNTLPTAAGQ</sequence>
<protein>
    <recommendedName>
        <fullName evidence="3">Secretory lipase</fullName>
    </recommendedName>
</protein>
<dbReference type="InterPro" id="IPR029058">
    <property type="entry name" value="AB_hydrolase_fold"/>
</dbReference>
<comment type="caution">
    <text evidence="1">The sequence shown here is derived from an EMBL/GenBank/DDBJ whole genome shotgun (WGS) entry which is preliminary data.</text>
</comment>